<dbReference type="EMBL" id="MU970323">
    <property type="protein sequence ID" value="KAK9318767.1"/>
    <property type="molecule type" value="Genomic_DNA"/>
</dbReference>
<name>A0ACC3TC96_9ASCO</name>
<organism evidence="1 2">
    <name type="scientific">Lipomyces orientalis</name>
    <dbReference type="NCBI Taxonomy" id="1233043"/>
    <lineage>
        <taxon>Eukaryota</taxon>
        <taxon>Fungi</taxon>
        <taxon>Dikarya</taxon>
        <taxon>Ascomycota</taxon>
        <taxon>Saccharomycotina</taxon>
        <taxon>Lipomycetes</taxon>
        <taxon>Lipomycetales</taxon>
        <taxon>Lipomycetaceae</taxon>
        <taxon>Lipomyces</taxon>
    </lineage>
</organism>
<dbReference type="Proteomes" id="UP001489719">
    <property type="component" value="Unassembled WGS sequence"/>
</dbReference>
<keyword evidence="2" id="KW-1185">Reference proteome</keyword>
<sequence length="513" mass="58050">MLLILLPSFLLFASVALALQRITLYYWDSKGFRKYPGLDAFSGISNLSYMLQIRQAEGFRTRKLARAHQNHAIIRLGPNSLSFRDIEAIKDIYGHSTPCTKGDMYSTPAGAHRSLLDSVNKLEHSQKRKRLAAAFSAKHLEGWEFKVVDKCARMIAQFDKFASPSSSDATSPTLVDFRHWANLFTVEAIADIGLSQKLGLLESGNDIVEAEDEKGNIYKVSFVDSLRGVGRSQAPIVWSPYGYHFLKSILSLLSKGFSRQVRNSTAFNGIVRRLVSKRLDYQGQEPLDDFFACLAENQKGESIPLPRGEIEAECGVFMNAGSDTTAIQLTHVIYYLLKNPEKLQRLREELDTHIPSRSEIPPYASVRTLPYLKACLDESLRLSPPVSFGLQRKTPPMGMSINNEWIPGNTLVSVPAYIAHRDESVFPNSEIFMPERWLNDQAKEVQKYFIPFSAGSRGCIGRNITYLEQHVLIAALVRRFDFSFADPNFEMQWEERFNLWPSAMPVIVRHRTA</sequence>
<evidence type="ECO:0000313" key="1">
    <source>
        <dbReference type="EMBL" id="KAK9318767.1"/>
    </source>
</evidence>
<comment type="caution">
    <text evidence="1">The sequence shown here is derived from an EMBL/GenBank/DDBJ whole genome shotgun (WGS) entry which is preliminary data.</text>
</comment>
<reference evidence="2" key="1">
    <citation type="journal article" date="2024" name="Front. Bioeng. Biotechnol.">
        <title>Genome-scale model development and genomic sequencing of the oleaginous clade Lipomyces.</title>
        <authorList>
            <person name="Czajka J.J."/>
            <person name="Han Y."/>
            <person name="Kim J."/>
            <person name="Mondo S.J."/>
            <person name="Hofstad B.A."/>
            <person name="Robles A."/>
            <person name="Haridas S."/>
            <person name="Riley R."/>
            <person name="LaButti K."/>
            <person name="Pangilinan J."/>
            <person name="Andreopoulos W."/>
            <person name="Lipzen A."/>
            <person name="Yan J."/>
            <person name="Wang M."/>
            <person name="Ng V."/>
            <person name="Grigoriev I.V."/>
            <person name="Spatafora J.W."/>
            <person name="Magnuson J.K."/>
            <person name="Baker S.E."/>
            <person name="Pomraning K.R."/>
        </authorList>
    </citation>
    <scope>NUCLEOTIDE SEQUENCE [LARGE SCALE GENOMIC DNA]</scope>
    <source>
        <strain evidence="2">CBS 10300</strain>
    </source>
</reference>
<gene>
    <name evidence="1" type="ORF">V1517DRAFT_334659</name>
</gene>
<protein>
    <submittedName>
        <fullName evidence="1">Cytochrome P450</fullName>
    </submittedName>
</protein>
<accession>A0ACC3TC96</accession>
<proteinExistence type="predicted"/>
<evidence type="ECO:0000313" key="2">
    <source>
        <dbReference type="Proteomes" id="UP001489719"/>
    </source>
</evidence>